<dbReference type="GO" id="GO:0005886">
    <property type="term" value="C:plasma membrane"/>
    <property type="evidence" value="ECO:0007669"/>
    <property type="project" value="TreeGrafter"/>
</dbReference>
<dbReference type="SUPFAM" id="SSF103473">
    <property type="entry name" value="MFS general substrate transporter"/>
    <property type="match status" value="1"/>
</dbReference>
<feature type="transmembrane region" description="Helical" evidence="1">
    <location>
        <begin position="21"/>
        <end position="44"/>
    </location>
</feature>
<comment type="caution">
    <text evidence="2">The sequence shown here is derived from an EMBL/GenBank/DDBJ whole genome shotgun (WGS) entry which is preliminary data.</text>
</comment>
<feature type="transmembrane region" description="Helical" evidence="1">
    <location>
        <begin position="255"/>
        <end position="281"/>
    </location>
</feature>
<feature type="transmembrane region" description="Helical" evidence="1">
    <location>
        <begin position="431"/>
        <end position="450"/>
    </location>
</feature>
<dbReference type="Proteomes" id="UP000306509">
    <property type="component" value="Unassembled WGS sequence"/>
</dbReference>
<gene>
    <name evidence="2" type="primary">yicJ_3</name>
    <name evidence="2" type="ORF">DSM106044_02442</name>
</gene>
<feature type="transmembrane region" description="Helical" evidence="1">
    <location>
        <begin position="87"/>
        <end position="105"/>
    </location>
</feature>
<keyword evidence="3" id="KW-1185">Reference proteome</keyword>
<feature type="transmembrane region" description="Helical" evidence="1">
    <location>
        <begin position="320"/>
        <end position="339"/>
    </location>
</feature>
<feature type="transmembrane region" description="Helical" evidence="1">
    <location>
        <begin position="50"/>
        <end position="75"/>
    </location>
</feature>
<organism evidence="2 3">
    <name type="scientific">Robinsoniella peoriensis</name>
    <dbReference type="NCBI Taxonomy" id="180332"/>
    <lineage>
        <taxon>Bacteria</taxon>
        <taxon>Bacillati</taxon>
        <taxon>Bacillota</taxon>
        <taxon>Clostridia</taxon>
        <taxon>Lachnospirales</taxon>
        <taxon>Lachnospiraceae</taxon>
        <taxon>Robinsoniella</taxon>
    </lineage>
</organism>
<dbReference type="NCBIfam" id="TIGR00792">
    <property type="entry name" value="gph"/>
    <property type="match status" value="1"/>
</dbReference>
<dbReference type="GO" id="GO:0015293">
    <property type="term" value="F:symporter activity"/>
    <property type="evidence" value="ECO:0007669"/>
    <property type="project" value="InterPro"/>
</dbReference>
<feature type="transmembrane region" description="Helical" evidence="1">
    <location>
        <begin position="153"/>
        <end position="173"/>
    </location>
</feature>
<dbReference type="InterPro" id="IPR036259">
    <property type="entry name" value="MFS_trans_sf"/>
</dbReference>
<dbReference type="PANTHER" id="PTHR11328:SF24">
    <property type="entry name" value="MAJOR FACILITATOR SUPERFAMILY (MFS) PROFILE DOMAIN-CONTAINING PROTEIN"/>
    <property type="match status" value="1"/>
</dbReference>
<dbReference type="PANTHER" id="PTHR11328">
    <property type="entry name" value="MAJOR FACILITATOR SUPERFAMILY DOMAIN-CONTAINING PROTEIN"/>
    <property type="match status" value="1"/>
</dbReference>
<dbReference type="AlphaFoldDB" id="A0A4U8Q711"/>
<dbReference type="Gene3D" id="1.20.1250.20">
    <property type="entry name" value="MFS general substrate transporter like domains"/>
    <property type="match status" value="1"/>
</dbReference>
<feature type="transmembrane region" description="Helical" evidence="1">
    <location>
        <begin position="389"/>
        <end position="411"/>
    </location>
</feature>
<feature type="transmembrane region" description="Helical" evidence="1">
    <location>
        <begin position="193"/>
        <end position="213"/>
    </location>
</feature>
<feature type="transmembrane region" description="Helical" evidence="1">
    <location>
        <begin position="345"/>
        <end position="368"/>
    </location>
</feature>
<dbReference type="InterPro" id="IPR001927">
    <property type="entry name" value="Na/Gal_symport"/>
</dbReference>
<evidence type="ECO:0000313" key="3">
    <source>
        <dbReference type="Proteomes" id="UP000306509"/>
    </source>
</evidence>
<dbReference type="RefSeq" id="WP_044289532.1">
    <property type="nucleotide sequence ID" value="NZ_JTGN01000009.1"/>
</dbReference>
<name>A0A4U8Q711_9FIRM</name>
<dbReference type="InterPro" id="IPR039672">
    <property type="entry name" value="MFS_2"/>
</dbReference>
<dbReference type="STRING" id="180332.GCA_000797495_00139"/>
<evidence type="ECO:0000256" key="1">
    <source>
        <dbReference type="SAM" id="Phobius"/>
    </source>
</evidence>
<keyword evidence="1" id="KW-1133">Transmembrane helix</keyword>
<feature type="transmembrane region" description="Helical" evidence="1">
    <location>
        <begin position="293"/>
        <end position="313"/>
    </location>
</feature>
<protein>
    <submittedName>
        <fullName evidence="2">Inner membrane symporter YicJ</fullName>
    </submittedName>
</protein>
<dbReference type="EMBL" id="QGQD01000050">
    <property type="protein sequence ID" value="TLD00692.1"/>
    <property type="molecule type" value="Genomic_DNA"/>
</dbReference>
<reference evidence="2 3" key="1">
    <citation type="journal article" date="2019" name="Anaerobe">
        <title>Detection of Robinsoniella peoriensis in multiple bone samples of a trauma patient.</title>
        <authorList>
            <person name="Schrottner P."/>
            <person name="Hartwich K."/>
            <person name="Bunk B."/>
            <person name="Schober I."/>
            <person name="Helbig S."/>
            <person name="Rudolph W.W."/>
            <person name="Gunzer F."/>
        </authorList>
    </citation>
    <scope>NUCLEOTIDE SEQUENCE [LARGE SCALE GENOMIC DNA]</scope>
    <source>
        <strain evidence="2 3">DSM 106044</strain>
    </source>
</reference>
<keyword evidence="1" id="KW-0812">Transmembrane</keyword>
<proteinExistence type="predicted"/>
<accession>A0A4U8Q711</accession>
<keyword evidence="1" id="KW-0472">Membrane</keyword>
<dbReference type="Pfam" id="PF13347">
    <property type="entry name" value="MFS_2"/>
    <property type="match status" value="1"/>
</dbReference>
<sequence>MKEKLDPRGKLSFKERLGYSLGGYGINITYSLLSSFLLVYYVSVAGANPAVAASIIAISRIFDGITDLIMGYVVDHTKSKFGKARPWIIRLSLPLAVCTVLMFSAPSSLGGAGLTAYMFITYNLVASIFYTGMSVPFNSMNGFMTLVQYERGLLGNLQFITATAATMTLNTVLLRMTRFFGNGEQYTNSGWRMSIAILMVAAIICNVFCFLLCRERVTENAEDLAAENSEKEQRQIPESKASVPQILKGLVTNPYWVIIVIFMFMLNIMMSTFFGSGIYFAQYRLNDTDIYSPIANALSMAQIVTMFVTPFIMRKITKRNLCILGLVVTVIGFTGTAFATGSVSLLIVMSIIKGIGFGASAAPMYGMLQDSITYGEWKNGISAVGMGNAAASFSQKIGSGLGAAFLGWILAAGNFNADPTSASALTSIDFAFIWVPAICTAIAITSMLFYNLDRKYDKISADLTRGKHKYDDTSVG</sequence>
<evidence type="ECO:0000313" key="2">
    <source>
        <dbReference type="EMBL" id="TLD00692.1"/>
    </source>
</evidence>
<dbReference type="GO" id="GO:0008643">
    <property type="term" value="P:carbohydrate transport"/>
    <property type="evidence" value="ECO:0007669"/>
    <property type="project" value="InterPro"/>
</dbReference>
<dbReference type="GO" id="GO:0006814">
    <property type="term" value="P:sodium ion transport"/>
    <property type="evidence" value="ECO:0007669"/>
    <property type="project" value="InterPro"/>
</dbReference>
<dbReference type="CDD" id="cd17332">
    <property type="entry name" value="MFS_MelB_like"/>
    <property type="match status" value="1"/>
</dbReference>
<feature type="transmembrane region" description="Helical" evidence="1">
    <location>
        <begin position="111"/>
        <end position="132"/>
    </location>
</feature>